<dbReference type="InterPro" id="IPR019787">
    <property type="entry name" value="Znf_PHD-finger"/>
</dbReference>
<evidence type="ECO:0000256" key="6">
    <source>
        <dbReference type="PROSITE-ProRule" id="PRU00146"/>
    </source>
</evidence>
<feature type="compositionally biased region" description="Polar residues" evidence="7">
    <location>
        <begin position="58"/>
        <end position="70"/>
    </location>
</feature>
<dbReference type="Pfam" id="PF23121">
    <property type="entry name" value="SPOC_AIPP2"/>
    <property type="match status" value="1"/>
</dbReference>
<dbReference type="GO" id="GO:0008270">
    <property type="term" value="F:zinc ion binding"/>
    <property type="evidence" value="ECO:0007669"/>
    <property type="project" value="UniProtKB-KW"/>
</dbReference>
<comment type="caution">
    <text evidence="9">The sequence shown here is derived from an EMBL/GenBank/DDBJ whole genome shotgun (WGS) entry which is preliminary data.</text>
</comment>
<dbReference type="InterPro" id="IPR011011">
    <property type="entry name" value="Znf_FYVE_PHD"/>
</dbReference>
<evidence type="ECO:0000256" key="2">
    <source>
        <dbReference type="ARBA" id="ARBA00022771"/>
    </source>
</evidence>
<dbReference type="Pfam" id="PF00628">
    <property type="entry name" value="PHD"/>
    <property type="match status" value="1"/>
</dbReference>
<keyword evidence="1" id="KW-0479">Metal-binding</keyword>
<feature type="compositionally biased region" description="Low complexity" evidence="7">
    <location>
        <begin position="461"/>
        <end position="473"/>
    </location>
</feature>
<organism evidence="9 10">
    <name type="scientific">Rubroshorea leprosula</name>
    <dbReference type="NCBI Taxonomy" id="152421"/>
    <lineage>
        <taxon>Eukaryota</taxon>
        <taxon>Viridiplantae</taxon>
        <taxon>Streptophyta</taxon>
        <taxon>Embryophyta</taxon>
        <taxon>Tracheophyta</taxon>
        <taxon>Spermatophyta</taxon>
        <taxon>Magnoliopsida</taxon>
        <taxon>eudicotyledons</taxon>
        <taxon>Gunneridae</taxon>
        <taxon>Pentapetalae</taxon>
        <taxon>rosids</taxon>
        <taxon>malvids</taxon>
        <taxon>Malvales</taxon>
        <taxon>Dipterocarpaceae</taxon>
        <taxon>Rubroshorea</taxon>
    </lineage>
</organism>
<keyword evidence="10" id="KW-1185">Reference proteome</keyword>
<evidence type="ECO:0000256" key="3">
    <source>
        <dbReference type="ARBA" id="ARBA00022833"/>
    </source>
</evidence>
<dbReference type="PROSITE" id="PS50016">
    <property type="entry name" value="ZF_PHD_2"/>
    <property type="match status" value="1"/>
</dbReference>
<evidence type="ECO:0000256" key="7">
    <source>
        <dbReference type="SAM" id="MobiDB-lite"/>
    </source>
</evidence>
<dbReference type="InterPro" id="IPR001965">
    <property type="entry name" value="Znf_PHD"/>
</dbReference>
<feature type="region of interest" description="Disordered" evidence="7">
    <location>
        <begin position="22"/>
        <end position="85"/>
    </location>
</feature>
<evidence type="ECO:0000259" key="8">
    <source>
        <dbReference type="PROSITE" id="PS50016"/>
    </source>
</evidence>
<keyword evidence="2 6" id="KW-0863">Zinc-finger</keyword>
<dbReference type="GO" id="GO:0034244">
    <property type="term" value="P:negative regulation of transcription elongation by RNA polymerase II"/>
    <property type="evidence" value="ECO:0007669"/>
    <property type="project" value="InterPro"/>
</dbReference>
<dbReference type="InterPro" id="IPR049914">
    <property type="entry name" value="PHD1-3/5-6"/>
</dbReference>
<evidence type="ECO:0000256" key="1">
    <source>
        <dbReference type="ARBA" id="ARBA00022723"/>
    </source>
</evidence>
<reference evidence="9 10" key="1">
    <citation type="journal article" date="2021" name="Commun. Biol.">
        <title>The genome of Shorea leprosula (Dipterocarpaceae) highlights the ecological relevance of drought in aseasonal tropical rainforests.</title>
        <authorList>
            <person name="Ng K.K.S."/>
            <person name="Kobayashi M.J."/>
            <person name="Fawcett J.A."/>
            <person name="Hatakeyama M."/>
            <person name="Paape T."/>
            <person name="Ng C.H."/>
            <person name="Ang C.C."/>
            <person name="Tnah L.H."/>
            <person name="Lee C.T."/>
            <person name="Nishiyama T."/>
            <person name="Sese J."/>
            <person name="O'Brien M.J."/>
            <person name="Copetti D."/>
            <person name="Mohd Noor M.I."/>
            <person name="Ong R.C."/>
            <person name="Putra M."/>
            <person name="Sireger I.Z."/>
            <person name="Indrioko S."/>
            <person name="Kosugi Y."/>
            <person name="Izuno A."/>
            <person name="Isagi Y."/>
            <person name="Lee S.L."/>
            <person name="Shimizu K.K."/>
        </authorList>
    </citation>
    <scope>NUCLEOTIDE SEQUENCE [LARGE SCALE GENOMIC DNA]</scope>
    <source>
        <strain evidence="9">214</strain>
    </source>
</reference>
<evidence type="ECO:0000313" key="9">
    <source>
        <dbReference type="EMBL" id="GKV10700.1"/>
    </source>
</evidence>
<feature type="region of interest" description="Disordered" evidence="7">
    <location>
        <begin position="456"/>
        <end position="475"/>
    </location>
</feature>
<dbReference type="PANTHER" id="PTHR33304">
    <property type="match status" value="1"/>
</dbReference>
<feature type="compositionally biased region" description="Polar residues" evidence="7">
    <location>
        <begin position="503"/>
        <end position="547"/>
    </location>
</feature>
<keyword evidence="5" id="KW-0804">Transcription</keyword>
<feature type="compositionally biased region" description="Low complexity" evidence="7">
    <location>
        <begin position="677"/>
        <end position="688"/>
    </location>
</feature>
<evidence type="ECO:0000256" key="5">
    <source>
        <dbReference type="ARBA" id="ARBA00023163"/>
    </source>
</evidence>
<dbReference type="InterPro" id="IPR013083">
    <property type="entry name" value="Znf_RING/FYVE/PHD"/>
</dbReference>
<dbReference type="GO" id="GO:0140566">
    <property type="term" value="F:histone reader activity"/>
    <property type="evidence" value="ECO:0007669"/>
    <property type="project" value="InterPro"/>
</dbReference>
<dbReference type="SMART" id="SM00249">
    <property type="entry name" value="PHD"/>
    <property type="match status" value="1"/>
</dbReference>
<feature type="domain" description="PHD-type" evidence="8">
    <location>
        <begin position="349"/>
        <end position="400"/>
    </location>
</feature>
<evidence type="ECO:0000313" key="10">
    <source>
        <dbReference type="Proteomes" id="UP001054252"/>
    </source>
</evidence>
<name>A0AAV5JF74_9ROSI</name>
<protein>
    <recommendedName>
        <fullName evidence="8">PHD-type domain-containing protein</fullName>
    </recommendedName>
</protein>
<accession>A0AAV5JF74</accession>
<dbReference type="PANTHER" id="PTHR33304:SF15">
    <property type="entry name" value="ZINC FINGER PHD-TYPE DOMAIN-CONTAINING PROTEIN"/>
    <property type="match status" value="1"/>
</dbReference>
<dbReference type="EMBL" id="BPVZ01000032">
    <property type="protein sequence ID" value="GKV10700.1"/>
    <property type="molecule type" value="Genomic_DNA"/>
</dbReference>
<dbReference type="Gene3D" id="3.30.40.10">
    <property type="entry name" value="Zinc/RING finger domain, C3HC4 (zinc finger)"/>
    <property type="match status" value="1"/>
</dbReference>
<proteinExistence type="predicted"/>
<feature type="compositionally biased region" description="Low complexity" evidence="7">
    <location>
        <begin position="29"/>
        <end position="40"/>
    </location>
</feature>
<dbReference type="InterPro" id="IPR056280">
    <property type="entry name" value="AIPP2-like_SPOC"/>
</dbReference>
<gene>
    <name evidence="9" type="ORF">SLEP1_g22029</name>
</gene>
<evidence type="ECO:0000256" key="4">
    <source>
        <dbReference type="ARBA" id="ARBA00023015"/>
    </source>
</evidence>
<keyword evidence="4" id="KW-0805">Transcription regulation</keyword>
<feature type="compositionally biased region" description="Basic and acidic residues" evidence="7">
    <location>
        <begin position="660"/>
        <end position="675"/>
    </location>
</feature>
<dbReference type="AlphaFoldDB" id="A0AAV5JF74"/>
<feature type="region of interest" description="Disordered" evidence="7">
    <location>
        <begin position="654"/>
        <end position="701"/>
    </location>
</feature>
<sequence length="1174" mass="128420">MHSEQVAPMGVEVGVFLGDARKEKDSNRSSSDSDAILLSSPVDNAFYGRPHTSRETSHLLSACSSHGSFSENEESGETLRDSNSSADIQMISKPTISQADENCGSLKATIFPDNCVSSQPEKQRESECTGDGIPCVSGSDYMKMKVDGHKGDTYRKILSCCSSSDNSFSEVEKVINDQPSSSCLSGTPFGNADAKNLRLNSFTKDSLGEILCCSKPSDLSEISSIRDSCAGTSSLKGERSECSEEQVQSSFARETTLRIRSLMGDEHSTTGSLRVDNGNKREQLAEAATCSNKREQSAEAATYSNKREQSVLHFRTSPTVVKEAGKGGTIVGSVPADCGDGSGIIEYDVRVCDICGDVGKEESLAICSKCSDGAEHIYCMQVKLDKVPKGDWMCEECTLSEETEKQQRVKTDRGVGPLKKLSSNEIRQNSQGSNAFHFRNTLQSDVQGSAFEKIRTHKVSSSRPSSAKSPTGSVEAISVRKRPFETIAKLPNKLSHSRKTLRGQPSGTDMETAQIPSTSAGKSPTMPLESQMSKGFLSKSKSFPSTSVKEKVQPSREGSGLKQDFARRTVKSGSKEGVTKMMLKSLSFNNALPKGQKNTSLDFKKFPSQFSSGGYLKRLRHANKQSLTKTKMTLSSAVNNPAALKVGEKITAHGKTSLPEVRRSNYQDLPGDKSHLRSSSSLEPSGQLAKRGFPTQERKGSVNDVRQPVDFVEVVSANNANHSKVSVHSDERACQRDTSLFAPLKDVTPQVYAIPEPGDIWKGKFEISRGSKLSINCDGIQAHLSSLASHKVLEVVKKLPPELLLAKVTRSSMWPTQFVRSQAREDNIALYFFPEDLASYNRSYKTLVDSMVKNDFCLKGNFGGFDLLIFSSNLLPEKAQRWNKLLFLWGVFRGKKIICSDKLPSQKPCTSSLKEEQLNHGTITPSISASRNLFSSGQSSESFSDNAQQILSPTTSMNMQADTSGRMVEFCKTEVSPAEQKFMDLQTTTDQQLDLVDTQKKIELSGDLPLSDSAQRAESNSKKRYEIDLNLSFEENDDSLNMEDKHLCKRLKPSIGGMGESNIFRDVNNSSYRFCSLTDGQGSHISGELHKSDEANNMSISSASLDLGVNQSTFGSMLQQQVLSRQNEHQLQAVIPNLDLSLGFPKQENIPANEPEVSLTLSLALPSTSNPLWK</sequence>
<feature type="region of interest" description="Disordered" evidence="7">
    <location>
        <begin position="492"/>
        <end position="562"/>
    </location>
</feature>
<dbReference type="SUPFAM" id="SSF57903">
    <property type="entry name" value="FYVE/PHD zinc finger"/>
    <property type="match status" value="1"/>
</dbReference>
<keyword evidence="3" id="KW-0862">Zinc</keyword>
<dbReference type="Proteomes" id="UP001054252">
    <property type="component" value="Unassembled WGS sequence"/>
</dbReference>